<reference evidence="1 2" key="1">
    <citation type="submission" date="2015-01" db="EMBL/GenBank/DDBJ databases">
        <title>The Genome Sequence of Capronia semiimmersa CBS27337.</title>
        <authorList>
            <consortium name="The Broad Institute Genomics Platform"/>
            <person name="Cuomo C."/>
            <person name="de Hoog S."/>
            <person name="Gorbushina A."/>
            <person name="Stielow B."/>
            <person name="Teixiera M."/>
            <person name="Abouelleil A."/>
            <person name="Chapman S.B."/>
            <person name="Priest M."/>
            <person name="Young S.K."/>
            <person name="Wortman J."/>
            <person name="Nusbaum C."/>
            <person name="Birren B."/>
        </authorList>
    </citation>
    <scope>NUCLEOTIDE SEQUENCE [LARGE SCALE GENOMIC DNA]</scope>
    <source>
        <strain evidence="1 2">CBS 27337</strain>
    </source>
</reference>
<dbReference type="STRING" id="5601.A0A0D2CTK2"/>
<name>A0A0D2CTK2_9EURO</name>
<sequence>MIEQSTSMDSNPTPDQRAIRAHYDDDCITVYQAYSAEIADAAVRAQKLSASPAYRTTGRMTWIKPSFCWMMYRSGYSYKDARQDRILALRMKHAHFERLLRQARLAHEPHAAGEAVIVQWDPERSPRLARLPYRSLQVGIPPSIIPVWIDEWIERIDDVTQTARKLKDRLDADDKLTTAELVEAGLVPRERPYTVADDIRENLGMG</sequence>
<keyword evidence="2" id="KW-1185">Reference proteome</keyword>
<protein>
    <recommendedName>
        <fullName evidence="3">ATP-dependent RNA helicase DHX8</fullName>
    </recommendedName>
</protein>
<accession>A0A0D2CTK2</accession>
<evidence type="ECO:0000313" key="2">
    <source>
        <dbReference type="Proteomes" id="UP000054266"/>
    </source>
</evidence>
<dbReference type="PANTHER" id="PTHR38567">
    <property type="entry name" value="DUF4291 DOMAIN-CONTAINING PROTEIN"/>
    <property type="match status" value="1"/>
</dbReference>
<dbReference type="Proteomes" id="UP000054266">
    <property type="component" value="Unassembled WGS sequence"/>
</dbReference>
<dbReference type="InterPro" id="IPR025633">
    <property type="entry name" value="DUF4291"/>
</dbReference>
<proteinExistence type="predicted"/>
<gene>
    <name evidence="1" type="ORF">PV04_04433</name>
</gene>
<dbReference type="Pfam" id="PF14124">
    <property type="entry name" value="DUF4291"/>
    <property type="match status" value="1"/>
</dbReference>
<organism evidence="1 2">
    <name type="scientific">Phialophora macrospora</name>
    <dbReference type="NCBI Taxonomy" id="1851006"/>
    <lineage>
        <taxon>Eukaryota</taxon>
        <taxon>Fungi</taxon>
        <taxon>Dikarya</taxon>
        <taxon>Ascomycota</taxon>
        <taxon>Pezizomycotina</taxon>
        <taxon>Eurotiomycetes</taxon>
        <taxon>Chaetothyriomycetidae</taxon>
        <taxon>Chaetothyriales</taxon>
        <taxon>Herpotrichiellaceae</taxon>
        <taxon>Phialophora</taxon>
    </lineage>
</organism>
<dbReference type="AlphaFoldDB" id="A0A0D2CTK2"/>
<evidence type="ECO:0000313" key="1">
    <source>
        <dbReference type="EMBL" id="KIW68491.1"/>
    </source>
</evidence>
<dbReference type="HOGENOM" id="CLU_082565_1_0_1"/>
<evidence type="ECO:0008006" key="3">
    <source>
        <dbReference type="Google" id="ProtNLM"/>
    </source>
</evidence>
<dbReference type="EMBL" id="KN846958">
    <property type="protein sequence ID" value="KIW68491.1"/>
    <property type="molecule type" value="Genomic_DNA"/>
</dbReference>
<dbReference type="PANTHER" id="PTHR38567:SF1">
    <property type="entry name" value="DUF4291 DOMAIN-CONTAINING PROTEIN"/>
    <property type="match status" value="1"/>
</dbReference>